<keyword evidence="7 10" id="KW-0347">Helicase</keyword>
<dbReference type="InterPro" id="IPR041677">
    <property type="entry name" value="DNA2/NAM7_AAA_11"/>
</dbReference>
<dbReference type="SMART" id="SM00382">
    <property type="entry name" value="AAA"/>
    <property type="match status" value="1"/>
</dbReference>
<evidence type="ECO:0000256" key="2">
    <source>
        <dbReference type="ARBA" id="ARBA00007913"/>
    </source>
</evidence>
<dbReference type="Gene3D" id="2.40.30.270">
    <property type="match status" value="1"/>
</dbReference>
<dbReference type="SUPFAM" id="SSF52540">
    <property type="entry name" value="P-loop containing nucleoside triphosphate hydrolases"/>
    <property type="match status" value="1"/>
</dbReference>
<evidence type="ECO:0000256" key="7">
    <source>
        <dbReference type="ARBA" id="ARBA00022806"/>
    </source>
</evidence>
<protein>
    <recommendedName>
        <fullName evidence="3">DNA helicase</fullName>
        <ecNumber evidence="3">3.6.4.12</ecNumber>
    </recommendedName>
</protein>
<keyword evidence="5" id="KW-0547">Nucleotide-binding</keyword>
<keyword evidence="4" id="KW-0963">Cytoplasm</keyword>
<dbReference type="InterPro" id="IPR027417">
    <property type="entry name" value="P-loop_NTPase"/>
</dbReference>
<feature type="domain" description="AAA+ ATPase" evidence="9">
    <location>
        <begin position="197"/>
        <end position="421"/>
    </location>
</feature>
<proteinExistence type="inferred from homology"/>
<sequence length="645" mass="72149">MSKIQEELKITLQLLRKEWKEDLEQYRLKTLSASIADKQKEGICWYPVQVMKTKVGLGDRLIVEVERADSRLSHGFQSGKTVSLFSNFSEGVPSRTNGVVNLVKKNTMVITLMGNEWPDWLHDGKLGVDLHFDEASYREMDYAMQQVIKAGGGRLGQLRDVLLGQDAASFSAGLPLALEASHLNHSQEEAVKNVLAAQDVALVHGPPGTGKTTTMVQAIQETLQQHRQVMVCAPSNAAVDLLVEKLLAKGISTLRIGHPARVDDQILEQTLDAKVAKHSGFKDLKKLRKDAEEYRALGRKYKRNFGVEERQQRKRLFAEASKVKEAARHLEDYIFYDVFQQNQVIATTLVGANHTALKGMEFPVVFIDEAAQGLEPATWIPVMKAKKIVMAGDHCQLPPTIKSYEASQEGLGKTLFEKVIECQPAASWMLKVQYRMPELIMRFSSEYFYHGHLEAAALTDAHCLNKEEPVMEFIDTAGSGFGEHLEKDSLSKLNTEEGSFGLGLLEKLVERIGVGSFQEQRFNIGIISPYKAQVKKLRELMEEGAGYEGLRQLSDAVTIGTIDGFQGQERDVVLISLVRSNEEGEIGFLADTRRMNVALTRAKRKLMVIGDSGTLSSHPFYQQFLDFVSENGLYKSVYEYMELGD</sequence>
<evidence type="ECO:0000256" key="1">
    <source>
        <dbReference type="ARBA" id="ARBA00004496"/>
    </source>
</evidence>
<dbReference type="EMBL" id="BMIU01000018">
    <property type="protein sequence ID" value="GGF42089.1"/>
    <property type="molecule type" value="Genomic_DNA"/>
</dbReference>
<evidence type="ECO:0000256" key="4">
    <source>
        <dbReference type="ARBA" id="ARBA00022490"/>
    </source>
</evidence>
<dbReference type="InterPro" id="IPR050534">
    <property type="entry name" value="Coronavir_polyprotein_1ab"/>
</dbReference>
<dbReference type="Proteomes" id="UP000647339">
    <property type="component" value="Unassembled WGS sequence"/>
</dbReference>
<dbReference type="InterPro" id="IPR041679">
    <property type="entry name" value="DNA2/NAM7-like_C"/>
</dbReference>
<dbReference type="RefSeq" id="WP_137404865.1">
    <property type="nucleotide sequence ID" value="NZ_BMIU01000018.1"/>
</dbReference>
<name>A0ABQ1V760_9BACT</name>
<dbReference type="EC" id="3.6.4.12" evidence="3"/>
<keyword evidence="11" id="KW-1185">Reference proteome</keyword>
<evidence type="ECO:0000256" key="6">
    <source>
        <dbReference type="ARBA" id="ARBA00022801"/>
    </source>
</evidence>
<dbReference type="Pfam" id="PF13086">
    <property type="entry name" value="AAA_11"/>
    <property type="match status" value="1"/>
</dbReference>
<dbReference type="InterPro" id="IPR003593">
    <property type="entry name" value="AAA+_ATPase"/>
</dbReference>
<reference evidence="11" key="1">
    <citation type="journal article" date="2019" name="Int. J. Syst. Evol. Microbiol.">
        <title>The Global Catalogue of Microorganisms (GCM) 10K type strain sequencing project: providing services to taxonomists for standard genome sequencing and annotation.</title>
        <authorList>
            <consortium name="The Broad Institute Genomics Platform"/>
            <consortium name="The Broad Institute Genome Sequencing Center for Infectious Disease"/>
            <person name="Wu L."/>
            <person name="Ma J."/>
        </authorList>
    </citation>
    <scope>NUCLEOTIDE SEQUENCE [LARGE SCALE GENOMIC DNA]</scope>
    <source>
        <strain evidence="11">CGMCC 1.15407</strain>
    </source>
</reference>
<comment type="caution">
    <text evidence="10">The sequence shown here is derived from an EMBL/GenBank/DDBJ whole genome shotgun (WGS) entry which is preliminary data.</text>
</comment>
<dbReference type="GO" id="GO:0004386">
    <property type="term" value="F:helicase activity"/>
    <property type="evidence" value="ECO:0007669"/>
    <property type="project" value="UniProtKB-KW"/>
</dbReference>
<evidence type="ECO:0000256" key="8">
    <source>
        <dbReference type="ARBA" id="ARBA00022840"/>
    </source>
</evidence>
<dbReference type="Pfam" id="PF21138">
    <property type="entry name" value="SMUBP-2_HCS1_1B"/>
    <property type="match status" value="1"/>
</dbReference>
<evidence type="ECO:0000256" key="3">
    <source>
        <dbReference type="ARBA" id="ARBA00012551"/>
    </source>
</evidence>
<dbReference type="InterPro" id="IPR048761">
    <property type="entry name" value="SMUBP-2_HCS1_1B"/>
</dbReference>
<keyword evidence="8" id="KW-0067">ATP-binding</keyword>
<organism evidence="10 11">
    <name type="scientific">Echinicola rosea</name>
    <dbReference type="NCBI Taxonomy" id="1807691"/>
    <lineage>
        <taxon>Bacteria</taxon>
        <taxon>Pseudomonadati</taxon>
        <taxon>Bacteroidota</taxon>
        <taxon>Cytophagia</taxon>
        <taxon>Cytophagales</taxon>
        <taxon>Cyclobacteriaceae</taxon>
        <taxon>Echinicola</taxon>
    </lineage>
</organism>
<evidence type="ECO:0000256" key="5">
    <source>
        <dbReference type="ARBA" id="ARBA00022741"/>
    </source>
</evidence>
<dbReference type="CDD" id="cd18808">
    <property type="entry name" value="SF1_C_Upf1"/>
    <property type="match status" value="1"/>
</dbReference>
<accession>A0ABQ1V760</accession>
<dbReference type="PANTHER" id="PTHR43788:SF8">
    <property type="entry name" value="DNA-BINDING PROTEIN SMUBP-2"/>
    <property type="match status" value="1"/>
</dbReference>
<dbReference type="Gene3D" id="3.40.50.300">
    <property type="entry name" value="P-loop containing nucleotide triphosphate hydrolases"/>
    <property type="match status" value="2"/>
</dbReference>
<evidence type="ECO:0000313" key="10">
    <source>
        <dbReference type="EMBL" id="GGF42089.1"/>
    </source>
</evidence>
<evidence type="ECO:0000259" key="9">
    <source>
        <dbReference type="SMART" id="SM00382"/>
    </source>
</evidence>
<dbReference type="InterPro" id="IPR047187">
    <property type="entry name" value="SF1_C_Upf1"/>
</dbReference>
<dbReference type="Pfam" id="PF13087">
    <property type="entry name" value="AAA_12"/>
    <property type="match status" value="1"/>
</dbReference>
<dbReference type="PANTHER" id="PTHR43788">
    <property type="entry name" value="DNA2/NAM7 HELICASE FAMILY MEMBER"/>
    <property type="match status" value="1"/>
</dbReference>
<comment type="subcellular location">
    <subcellularLocation>
        <location evidence="1">Cytoplasm</location>
    </subcellularLocation>
</comment>
<gene>
    <name evidence="10" type="ORF">GCM10011339_33270</name>
</gene>
<comment type="similarity">
    <text evidence="2">Belongs to the DNA2/NAM7 helicase family.</text>
</comment>
<keyword evidence="6" id="KW-0378">Hydrolase</keyword>
<evidence type="ECO:0000313" key="11">
    <source>
        <dbReference type="Proteomes" id="UP000647339"/>
    </source>
</evidence>